<feature type="active site" description="Nucleophile" evidence="10">
    <location>
        <position position="266"/>
    </location>
</feature>
<protein>
    <recommendedName>
        <fullName evidence="4 9">UDP-glucose 6-dehydrogenase</fullName>
        <ecNumber evidence="3 9">1.1.1.22</ecNumber>
    </recommendedName>
</protein>
<dbReference type="InterPro" id="IPR008927">
    <property type="entry name" value="6-PGluconate_DH-like_C_sf"/>
</dbReference>
<evidence type="ECO:0000256" key="6">
    <source>
        <dbReference type="ARBA" id="ARBA00023027"/>
    </source>
</evidence>
<dbReference type="Gene3D" id="1.20.5.100">
    <property type="entry name" value="Cytochrome c1, transmembrane anchor, C-terminal"/>
    <property type="match status" value="1"/>
</dbReference>
<name>A0A4R6QTC7_9BURK</name>
<feature type="binding site" evidence="12">
    <location>
        <position position="86"/>
    </location>
    <ligand>
        <name>NAD(+)</name>
        <dbReference type="ChEBI" id="CHEBI:57540"/>
    </ligand>
</feature>
<evidence type="ECO:0000256" key="1">
    <source>
        <dbReference type="ARBA" id="ARBA00004701"/>
    </source>
</evidence>
<comment type="catalytic activity">
    <reaction evidence="7 9">
        <text>UDP-alpha-D-glucose + 2 NAD(+) + H2O = UDP-alpha-D-glucuronate + 2 NADH + 3 H(+)</text>
        <dbReference type="Rhea" id="RHEA:23596"/>
        <dbReference type="ChEBI" id="CHEBI:15377"/>
        <dbReference type="ChEBI" id="CHEBI:15378"/>
        <dbReference type="ChEBI" id="CHEBI:57540"/>
        <dbReference type="ChEBI" id="CHEBI:57945"/>
        <dbReference type="ChEBI" id="CHEBI:58052"/>
        <dbReference type="ChEBI" id="CHEBI:58885"/>
        <dbReference type="EC" id="1.1.1.22"/>
    </reaction>
</comment>
<dbReference type="AlphaFoldDB" id="A0A4R6QTC7"/>
<dbReference type="GO" id="GO:0051287">
    <property type="term" value="F:NAD binding"/>
    <property type="evidence" value="ECO:0007669"/>
    <property type="project" value="InterPro"/>
</dbReference>
<dbReference type="NCBIfam" id="TIGR03026">
    <property type="entry name" value="NDP-sugDHase"/>
    <property type="match status" value="1"/>
</dbReference>
<evidence type="ECO:0000256" key="9">
    <source>
        <dbReference type="PIRNR" id="PIRNR000124"/>
    </source>
</evidence>
<dbReference type="Gene3D" id="3.40.50.720">
    <property type="entry name" value="NAD(P)-binding Rossmann-like Domain"/>
    <property type="match status" value="2"/>
</dbReference>
<dbReference type="SMART" id="SM00984">
    <property type="entry name" value="UDPG_MGDP_dh_C"/>
    <property type="match status" value="1"/>
</dbReference>
<dbReference type="PANTHER" id="PTHR43750">
    <property type="entry name" value="UDP-GLUCOSE 6-DEHYDROGENASE TUAD"/>
    <property type="match status" value="1"/>
</dbReference>
<keyword evidence="15" id="KW-1185">Reference proteome</keyword>
<dbReference type="OrthoDB" id="9803238at2"/>
<dbReference type="InterPro" id="IPR028357">
    <property type="entry name" value="UDPglc_DH_bac"/>
</dbReference>
<dbReference type="InterPro" id="IPR001732">
    <property type="entry name" value="UDP-Glc/GDP-Man_DH_N"/>
</dbReference>
<sequence length="440" mass="47906">MKITVIGTGYVGLVSGTCLAEVGNDVLCLDLDVNKIKILEEGGIPIHEPGLQEMVRRNVAAGRLHFTTDQERAVKHGTIQFIAVGTPPDEDGSADLKYVLAAARNIGRLMTDYKVVVDKSTVPVGTADKVRAAIAEELAARGVQTPYAVVSNPEFLKEGAAVEDFMRPDRIVVGADDEQAVHLMRALYSPFQRNHERLIVTDVRSAELTKYAANAMLATRISFMNELANLAEKLGADIEMVRQGIGSDPRIGYHFLYPGCGYGGSCFPKDVKALIKTAADEAGIELQVLTAVESANNRQKHVLANKVKARLGDRLDGKHFALWGLAFKPNTDDMRDAPSRELVADLLQAGATITAYDPVAMQEAQRVFGPLPGLTYASGPNQALVGADALIIVTEWKEFRSPDFDLLKTSLKNALIFDGRNLYDPKLVRSQGFEYQPVGR</sequence>
<comment type="caution">
    <text evidence="14">The sequence shown here is derived from an EMBL/GenBank/DDBJ whole genome shotgun (WGS) entry which is preliminary data.</text>
</comment>
<dbReference type="Proteomes" id="UP000295361">
    <property type="component" value="Unassembled WGS sequence"/>
</dbReference>
<dbReference type="EC" id="1.1.1.22" evidence="3 9"/>
<feature type="binding site" evidence="11">
    <location>
        <position position="328"/>
    </location>
    <ligand>
        <name>substrate</name>
    </ligand>
</feature>
<feature type="binding site" evidence="11">
    <location>
        <begin position="155"/>
        <end position="158"/>
    </location>
    <ligand>
        <name>substrate</name>
    </ligand>
</feature>
<feature type="binding site" evidence="12">
    <location>
        <position position="158"/>
    </location>
    <ligand>
        <name>NAD(+)</name>
        <dbReference type="ChEBI" id="CHEBI:57540"/>
    </ligand>
</feature>
<keyword evidence="6 9" id="KW-0520">NAD</keyword>
<dbReference type="SUPFAM" id="SSF52413">
    <property type="entry name" value="UDP-glucose/GDP-mannose dehydrogenase C-terminal domain"/>
    <property type="match status" value="1"/>
</dbReference>
<dbReference type="InterPro" id="IPR036291">
    <property type="entry name" value="NAD(P)-bd_dom_sf"/>
</dbReference>
<feature type="binding site" evidence="12">
    <location>
        <position position="30"/>
    </location>
    <ligand>
        <name>NAD(+)</name>
        <dbReference type="ChEBI" id="CHEBI:57540"/>
    </ligand>
</feature>
<dbReference type="UniPathway" id="UPA00038">
    <property type="reaction ID" value="UER00491"/>
</dbReference>
<evidence type="ECO:0000256" key="7">
    <source>
        <dbReference type="ARBA" id="ARBA00047473"/>
    </source>
</evidence>
<dbReference type="InterPro" id="IPR017476">
    <property type="entry name" value="UDP-Glc/GDP-Man"/>
</dbReference>
<evidence type="ECO:0000259" key="13">
    <source>
        <dbReference type="SMART" id="SM00984"/>
    </source>
</evidence>
<feature type="binding site" evidence="11">
    <location>
        <position position="263"/>
    </location>
    <ligand>
        <name>substrate</name>
    </ligand>
</feature>
<evidence type="ECO:0000256" key="8">
    <source>
        <dbReference type="ARBA" id="ARBA00053241"/>
    </source>
</evidence>
<dbReference type="EMBL" id="SNXS01000001">
    <property type="protein sequence ID" value="TDP74621.1"/>
    <property type="molecule type" value="Genomic_DNA"/>
</dbReference>
<dbReference type="PIRSF" id="PIRSF000124">
    <property type="entry name" value="UDPglc_GDPman_dh"/>
    <property type="match status" value="1"/>
</dbReference>
<evidence type="ECO:0000256" key="11">
    <source>
        <dbReference type="PIRSR" id="PIRSR500134-2"/>
    </source>
</evidence>
<evidence type="ECO:0000313" key="15">
    <source>
        <dbReference type="Proteomes" id="UP000295361"/>
    </source>
</evidence>
<evidence type="ECO:0000313" key="14">
    <source>
        <dbReference type="EMBL" id="TDP74621.1"/>
    </source>
</evidence>
<dbReference type="InParanoid" id="A0A4R6QTC7"/>
<dbReference type="FunFam" id="1.20.5.100:FF:000001">
    <property type="entry name" value="UDP-glucose 6-dehydrogenase"/>
    <property type="match status" value="1"/>
</dbReference>
<dbReference type="PANTHER" id="PTHR43750:SF3">
    <property type="entry name" value="UDP-GLUCOSE 6-DEHYDROGENASE TUAD"/>
    <property type="match status" value="1"/>
</dbReference>
<feature type="binding site" evidence="12">
    <location>
        <position position="269"/>
    </location>
    <ligand>
        <name>NAD(+)</name>
        <dbReference type="ChEBI" id="CHEBI:57540"/>
    </ligand>
</feature>
<comment type="similarity">
    <text evidence="2 9">Belongs to the UDP-glucose/GDP-mannose dehydrogenase family.</text>
</comment>
<evidence type="ECO:0000256" key="10">
    <source>
        <dbReference type="PIRSR" id="PIRSR500134-1"/>
    </source>
</evidence>
<dbReference type="InterPro" id="IPR036220">
    <property type="entry name" value="UDP-Glc/GDP-Man_DH_C_sf"/>
</dbReference>
<accession>A0A4R6QTC7</accession>
<gene>
    <name evidence="14" type="ORF">DES47_101684</name>
</gene>
<evidence type="ECO:0000256" key="5">
    <source>
        <dbReference type="ARBA" id="ARBA00023002"/>
    </source>
</evidence>
<dbReference type="Pfam" id="PF03720">
    <property type="entry name" value="UDPG_MGDP_dh_C"/>
    <property type="match status" value="1"/>
</dbReference>
<dbReference type="GO" id="GO:0000271">
    <property type="term" value="P:polysaccharide biosynthetic process"/>
    <property type="evidence" value="ECO:0007669"/>
    <property type="project" value="InterPro"/>
</dbReference>
<dbReference type="SUPFAM" id="SSF51735">
    <property type="entry name" value="NAD(P)-binding Rossmann-fold domains"/>
    <property type="match status" value="1"/>
</dbReference>
<dbReference type="InterPro" id="IPR014027">
    <property type="entry name" value="UDP-Glc/GDP-Man_DH_C"/>
</dbReference>
<feature type="binding site" evidence="11">
    <location>
        <position position="210"/>
    </location>
    <ligand>
        <name>substrate</name>
    </ligand>
</feature>
<dbReference type="RefSeq" id="WP_133699236.1">
    <property type="nucleotide sequence ID" value="NZ_SNXS01000001.1"/>
</dbReference>
<feature type="binding site" evidence="12">
    <location>
        <position position="121"/>
    </location>
    <ligand>
        <name>NAD(+)</name>
        <dbReference type="ChEBI" id="CHEBI:57540"/>
    </ligand>
</feature>
<evidence type="ECO:0000256" key="2">
    <source>
        <dbReference type="ARBA" id="ARBA00006601"/>
    </source>
</evidence>
<evidence type="ECO:0000256" key="3">
    <source>
        <dbReference type="ARBA" id="ARBA00012954"/>
    </source>
</evidence>
<dbReference type="FunCoup" id="A0A4R6QTC7">
    <property type="interactions" value="317"/>
</dbReference>
<feature type="binding site" evidence="12">
    <location>
        <position position="335"/>
    </location>
    <ligand>
        <name>NAD(+)</name>
        <dbReference type="ChEBI" id="CHEBI:57540"/>
    </ligand>
</feature>
<dbReference type="Pfam" id="PF03721">
    <property type="entry name" value="UDPG_MGDP_dh_N"/>
    <property type="match status" value="1"/>
</dbReference>
<organism evidence="14 15">
    <name type="scientific">Roseateles toxinivorans</name>
    <dbReference type="NCBI Taxonomy" id="270368"/>
    <lineage>
        <taxon>Bacteria</taxon>
        <taxon>Pseudomonadati</taxon>
        <taxon>Pseudomonadota</taxon>
        <taxon>Betaproteobacteria</taxon>
        <taxon>Burkholderiales</taxon>
        <taxon>Sphaerotilaceae</taxon>
        <taxon>Roseateles</taxon>
    </lineage>
</organism>
<dbReference type="GO" id="GO:0006065">
    <property type="term" value="P:UDP-glucuronate biosynthetic process"/>
    <property type="evidence" value="ECO:0007669"/>
    <property type="project" value="UniProtKB-UniPathway"/>
</dbReference>
<proteinExistence type="inferred from homology"/>
<evidence type="ECO:0000256" key="12">
    <source>
        <dbReference type="PIRSR" id="PIRSR500134-3"/>
    </source>
</evidence>
<dbReference type="PIRSF" id="PIRSF500134">
    <property type="entry name" value="UDPglc_DH_bac"/>
    <property type="match status" value="1"/>
</dbReference>
<dbReference type="InterPro" id="IPR014026">
    <property type="entry name" value="UDP-Glc/GDP-Man_DH_dimer"/>
</dbReference>
<feature type="binding site" evidence="11">
    <location>
        <begin position="255"/>
        <end position="259"/>
    </location>
    <ligand>
        <name>substrate</name>
    </ligand>
</feature>
<reference evidence="14 15" key="1">
    <citation type="submission" date="2019-03" db="EMBL/GenBank/DDBJ databases">
        <title>Genomic Encyclopedia of Type Strains, Phase IV (KMG-IV): sequencing the most valuable type-strain genomes for metagenomic binning, comparative biology and taxonomic classification.</title>
        <authorList>
            <person name="Goeker M."/>
        </authorList>
    </citation>
    <scope>NUCLEOTIDE SEQUENCE [LARGE SCALE GENOMIC DNA]</scope>
    <source>
        <strain evidence="14 15">DSM 16998</strain>
    </source>
</reference>
<feature type="domain" description="UDP-glucose/GDP-mannose dehydrogenase C-terminal" evidence="13">
    <location>
        <begin position="321"/>
        <end position="425"/>
    </location>
</feature>
<dbReference type="SUPFAM" id="SSF48179">
    <property type="entry name" value="6-phosphogluconate dehydrogenase C-terminal domain-like"/>
    <property type="match status" value="1"/>
</dbReference>
<comment type="function">
    <text evidence="8">Catalyzes the conversion of UDP-glucose into UDP-glucuronate, one of the precursors of teichuronic acid.</text>
</comment>
<dbReference type="GO" id="GO:0003979">
    <property type="term" value="F:UDP-glucose 6-dehydrogenase activity"/>
    <property type="evidence" value="ECO:0007669"/>
    <property type="project" value="UniProtKB-EC"/>
</dbReference>
<keyword evidence="5 9" id="KW-0560">Oxidoreductase</keyword>
<evidence type="ECO:0000256" key="4">
    <source>
        <dbReference type="ARBA" id="ARBA00015132"/>
    </source>
</evidence>
<comment type="pathway">
    <text evidence="1">Nucleotide-sugar biosynthesis; UDP-alpha-D-glucuronate biosynthesis; UDP-alpha-D-glucuronate from UDP-alpha-D-glucose: step 1/1.</text>
</comment>
<feature type="binding site" evidence="12">
    <location>
        <position position="35"/>
    </location>
    <ligand>
        <name>NAD(+)</name>
        <dbReference type="ChEBI" id="CHEBI:57540"/>
    </ligand>
</feature>
<dbReference type="Pfam" id="PF00984">
    <property type="entry name" value="UDPG_MGDP_dh"/>
    <property type="match status" value="1"/>
</dbReference>